<dbReference type="EMBL" id="AFBN01000082">
    <property type="protein sequence ID" value="EGF53429.1"/>
    <property type="molecule type" value="Genomic_DNA"/>
</dbReference>
<keyword evidence="2" id="KW-1185">Reference proteome</keyword>
<protein>
    <submittedName>
        <fullName evidence="1">Conserved domain protein</fullName>
    </submittedName>
</protein>
<dbReference type="AlphaFoldDB" id="F3PVR5"/>
<accession>F3PVR5</accession>
<dbReference type="Proteomes" id="UP000003416">
    <property type="component" value="Unassembled WGS sequence"/>
</dbReference>
<sequence>MCKNLWPEIKMDFEDSPKGILLKQIEYLNNNTQERIWGELVLTNGTDYETKKSLKNDIIPSVEDVCYKLYITARAKGNVRFLLVSVLQEPTKTYPCHLKDEINDIEYKDIENSTDFIKNLETALRSGKVTTLLANLI</sequence>
<gene>
    <name evidence="1" type="ORF">HMPREF9446_02843</name>
</gene>
<dbReference type="HOGENOM" id="CLU_1861173_0_0_10"/>
<comment type="caution">
    <text evidence="1">The sequence shown here is derived from an EMBL/GenBank/DDBJ whole genome shotgun (WGS) entry which is preliminary data.</text>
</comment>
<evidence type="ECO:0000313" key="1">
    <source>
        <dbReference type="EMBL" id="EGF53429.1"/>
    </source>
</evidence>
<evidence type="ECO:0000313" key="2">
    <source>
        <dbReference type="Proteomes" id="UP000003416"/>
    </source>
</evidence>
<name>F3PVR5_9BACE</name>
<organism evidence="1 2">
    <name type="scientific">Bacteroides fluxus YIT 12057</name>
    <dbReference type="NCBI Taxonomy" id="763034"/>
    <lineage>
        <taxon>Bacteria</taxon>
        <taxon>Pseudomonadati</taxon>
        <taxon>Bacteroidota</taxon>
        <taxon>Bacteroidia</taxon>
        <taxon>Bacteroidales</taxon>
        <taxon>Bacteroidaceae</taxon>
        <taxon>Bacteroides</taxon>
    </lineage>
</organism>
<proteinExistence type="predicted"/>
<reference evidence="1 2" key="1">
    <citation type="submission" date="2011-02" db="EMBL/GenBank/DDBJ databases">
        <authorList>
            <person name="Weinstock G."/>
            <person name="Sodergren E."/>
            <person name="Clifton S."/>
            <person name="Fulton L."/>
            <person name="Fulton B."/>
            <person name="Courtney L."/>
            <person name="Fronick C."/>
            <person name="Harrison M."/>
            <person name="Strong C."/>
            <person name="Farmer C."/>
            <person name="Delahaunty K."/>
            <person name="Markovic C."/>
            <person name="Hall O."/>
            <person name="Minx P."/>
            <person name="Tomlinson C."/>
            <person name="Mitreva M."/>
            <person name="Hou S."/>
            <person name="Chen J."/>
            <person name="Wollam A."/>
            <person name="Pepin K.H."/>
            <person name="Johnson M."/>
            <person name="Bhonagiri V."/>
            <person name="Zhang X."/>
            <person name="Suruliraj S."/>
            <person name="Warren W."/>
            <person name="Chinwalla A."/>
            <person name="Mardis E.R."/>
            <person name="Wilson R.K."/>
        </authorList>
    </citation>
    <scope>NUCLEOTIDE SEQUENCE [LARGE SCALE GENOMIC DNA]</scope>
    <source>
        <strain evidence="1 2">YIT 12057</strain>
    </source>
</reference>